<keyword evidence="2" id="KW-1185">Reference proteome</keyword>
<evidence type="ECO:0000313" key="1">
    <source>
        <dbReference type="EMBL" id="RDI65690.1"/>
    </source>
</evidence>
<gene>
    <name evidence="1" type="ORF">DFR76_1052</name>
</gene>
<name>A0A370I513_9NOCA</name>
<dbReference type="STRING" id="1210086.GCA_001613105_04051"/>
<dbReference type="EMBL" id="QQBC01000005">
    <property type="protein sequence ID" value="RDI65690.1"/>
    <property type="molecule type" value="Genomic_DNA"/>
</dbReference>
<dbReference type="RefSeq" id="WP_156524925.1">
    <property type="nucleotide sequence ID" value="NZ_QQBC01000005.1"/>
</dbReference>
<organism evidence="1 2">
    <name type="scientific">Nocardia pseudobrasiliensis</name>
    <dbReference type="NCBI Taxonomy" id="45979"/>
    <lineage>
        <taxon>Bacteria</taxon>
        <taxon>Bacillati</taxon>
        <taxon>Actinomycetota</taxon>
        <taxon>Actinomycetes</taxon>
        <taxon>Mycobacteriales</taxon>
        <taxon>Nocardiaceae</taxon>
        <taxon>Nocardia</taxon>
    </lineage>
</organism>
<dbReference type="Proteomes" id="UP000254869">
    <property type="component" value="Unassembled WGS sequence"/>
</dbReference>
<accession>A0A370I513</accession>
<sequence>MTDTERLQELRRRGEAAGIAGCAEMTADELRAALGLMSKGVDAETAERAAVERS</sequence>
<reference evidence="1 2" key="1">
    <citation type="submission" date="2018-07" db="EMBL/GenBank/DDBJ databases">
        <title>Genomic Encyclopedia of Type Strains, Phase IV (KMG-IV): sequencing the most valuable type-strain genomes for metagenomic binning, comparative biology and taxonomic classification.</title>
        <authorList>
            <person name="Goeker M."/>
        </authorList>
    </citation>
    <scope>NUCLEOTIDE SEQUENCE [LARGE SCALE GENOMIC DNA]</scope>
    <source>
        <strain evidence="1 2">DSM 44290</strain>
    </source>
</reference>
<proteinExistence type="predicted"/>
<protein>
    <submittedName>
        <fullName evidence="1">Uncharacterized protein</fullName>
    </submittedName>
</protein>
<dbReference type="AlphaFoldDB" id="A0A370I513"/>
<comment type="caution">
    <text evidence="1">The sequence shown here is derived from an EMBL/GenBank/DDBJ whole genome shotgun (WGS) entry which is preliminary data.</text>
</comment>
<evidence type="ECO:0000313" key="2">
    <source>
        <dbReference type="Proteomes" id="UP000254869"/>
    </source>
</evidence>